<name>A0AAV5SIP1_9BILA</name>
<gene>
    <name evidence="3" type="ORF">PENTCL1PPCAC_2134</name>
</gene>
<feature type="non-terminal residue" evidence="3">
    <location>
        <position position="1"/>
    </location>
</feature>
<comment type="caution">
    <text evidence="3">The sequence shown here is derived from an EMBL/GenBank/DDBJ whole genome shotgun (WGS) entry which is preliminary data.</text>
</comment>
<keyword evidence="2" id="KW-0812">Transmembrane</keyword>
<keyword evidence="4" id="KW-1185">Reference proteome</keyword>
<evidence type="ECO:0000313" key="4">
    <source>
        <dbReference type="Proteomes" id="UP001432027"/>
    </source>
</evidence>
<feature type="transmembrane region" description="Helical" evidence="2">
    <location>
        <begin position="6"/>
        <end position="27"/>
    </location>
</feature>
<feature type="compositionally biased region" description="Polar residues" evidence="1">
    <location>
        <begin position="45"/>
        <end position="63"/>
    </location>
</feature>
<dbReference type="AlphaFoldDB" id="A0AAV5SIP1"/>
<keyword evidence="2" id="KW-0472">Membrane</keyword>
<sequence>TMAMTEIAIVLISAAIVWFLVYCILVIQRVRMDQDYVSLEQRAHSFNSQGVNSRRSTMSSAPRSPNVPRGSKREEHTSLFAFIA</sequence>
<feature type="region of interest" description="Disordered" evidence="1">
    <location>
        <begin position="45"/>
        <end position="84"/>
    </location>
</feature>
<evidence type="ECO:0000313" key="3">
    <source>
        <dbReference type="EMBL" id="GMS79959.1"/>
    </source>
</evidence>
<keyword evidence="2" id="KW-1133">Transmembrane helix</keyword>
<evidence type="ECO:0000256" key="2">
    <source>
        <dbReference type="SAM" id="Phobius"/>
    </source>
</evidence>
<organism evidence="3 4">
    <name type="scientific">Pristionchus entomophagus</name>
    <dbReference type="NCBI Taxonomy" id="358040"/>
    <lineage>
        <taxon>Eukaryota</taxon>
        <taxon>Metazoa</taxon>
        <taxon>Ecdysozoa</taxon>
        <taxon>Nematoda</taxon>
        <taxon>Chromadorea</taxon>
        <taxon>Rhabditida</taxon>
        <taxon>Rhabditina</taxon>
        <taxon>Diplogasteromorpha</taxon>
        <taxon>Diplogasteroidea</taxon>
        <taxon>Neodiplogasteridae</taxon>
        <taxon>Pristionchus</taxon>
    </lineage>
</organism>
<dbReference type="EMBL" id="BTSX01000001">
    <property type="protein sequence ID" value="GMS79959.1"/>
    <property type="molecule type" value="Genomic_DNA"/>
</dbReference>
<accession>A0AAV5SIP1</accession>
<evidence type="ECO:0000256" key="1">
    <source>
        <dbReference type="SAM" id="MobiDB-lite"/>
    </source>
</evidence>
<dbReference type="Proteomes" id="UP001432027">
    <property type="component" value="Unassembled WGS sequence"/>
</dbReference>
<reference evidence="3" key="1">
    <citation type="submission" date="2023-10" db="EMBL/GenBank/DDBJ databases">
        <title>Genome assembly of Pristionchus species.</title>
        <authorList>
            <person name="Yoshida K."/>
            <person name="Sommer R.J."/>
        </authorList>
    </citation>
    <scope>NUCLEOTIDE SEQUENCE</scope>
    <source>
        <strain evidence="3">RS0144</strain>
    </source>
</reference>
<proteinExistence type="predicted"/>
<protein>
    <submittedName>
        <fullName evidence="3">Uncharacterized protein</fullName>
    </submittedName>
</protein>